<evidence type="ECO:0000313" key="10">
    <source>
        <dbReference type="EMBL" id="EEA90040.1"/>
    </source>
</evidence>
<dbReference type="GO" id="GO:0004713">
    <property type="term" value="F:protein tyrosine kinase activity"/>
    <property type="evidence" value="ECO:0007669"/>
    <property type="project" value="TreeGrafter"/>
</dbReference>
<keyword evidence="11" id="KW-1185">Reference proteome</keyword>
<evidence type="ECO:0000256" key="2">
    <source>
        <dbReference type="ARBA" id="ARBA00006683"/>
    </source>
</evidence>
<comment type="subcellular location">
    <subcellularLocation>
        <location evidence="1">Cell membrane</location>
        <topology evidence="1">Multi-pass membrane protein</topology>
    </subcellularLocation>
</comment>
<evidence type="ECO:0000259" key="8">
    <source>
        <dbReference type="Pfam" id="PF02706"/>
    </source>
</evidence>
<evidence type="ECO:0000256" key="3">
    <source>
        <dbReference type="ARBA" id="ARBA00022475"/>
    </source>
</evidence>
<reference evidence="10 11" key="1">
    <citation type="submission" date="2008-10" db="EMBL/GenBank/DDBJ databases">
        <title>Draft genome sequence of Collinsella stercoris (DSM 13279).</title>
        <authorList>
            <person name="Sudarsanam P."/>
            <person name="Ley R."/>
            <person name="Guruge J."/>
            <person name="Turnbaugh P.J."/>
            <person name="Mahowald M."/>
            <person name="Liep D."/>
            <person name="Gordon J."/>
        </authorList>
    </citation>
    <scope>NUCLEOTIDE SEQUENCE [LARGE SCALE GENOMIC DNA]</scope>
    <source>
        <strain evidence="10 11">DSM 13279</strain>
    </source>
</reference>
<organism evidence="10 11">
    <name type="scientific">Collinsella stercoris DSM 13279</name>
    <dbReference type="NCBI Taxonomy" id="445975"/>
    <lineage>
        <taxon>Bacteria</taxon>
        <taxon>Bacillati</taxon>
        <taxon>Actinomycetota</taxon>
        <taxon>Coriobacteriia</taxon>
        <taxon>Coriobacteriales</taxon>
        <taxon>Coriobacteriaceae</taxon>
        <taxon>Collinsella</taxon>
    </lineage>
</organism>
<evidence type="ECO:0000256" key="5">
    <source>
        <dbReference type="ARBA" id="ARBA00022989"/>
    </source>
</evidence>
<dbReference type="Proteomes" id="UP000003560">
    <property type="component" value="Unassembled WGS sequence"/>
</dbReference>
<dbReference type="HOGENOM" id="CLU_082668_0_1_11"/>
<keyword evidence="5 7" id="KW-1133">Transmembrane helix</keyword>
<evidence type="ECO:0000256" key="1">
    <source>
        <dbReference type="ARBA" id="ARBA00004651"/>
    </source>
</evidence>
<feature type="domain" description="Tyrosine-protein kinase G-rich" evidence="9">
    <location>
        <begin position="137"/>
        <end position="185"/>
    </location>
</feature>
<dbReference type="RefSeq" id="WP_006721406.1">
    <property type="nucleotide sequence ID" value="NZ_CP085935.1"/>
</dbReference>
<proteinExistence type="inferred from homology"/>
<dbReference type="Pfam" id="PF02706">
    <property type="entry name" value="Wzz"/>
    <property type="match status" value="1"/>
</dbReference>
<reference evidence="10 11" key="2">
    <citation type="submission" date="2008-10" db="EMBL/GenBank/DDBJ databases">
        <authorList>
            <person name="Fulton L."/>
            <person name="Clifton S."/>
            <person name="Fulton B."/>
            <person name="Xu J."/>
            <person name="Minx P."/>
            <person name="Pepin K.H."/>
            <person name="Johnson M."/>
            <person name="Thiruvilangam P."/>
            <person name="Bhonagiri V."/>
            <person name="Nash W.E."/>
            <person name="Mardis E.R."/>
            <person name="Wilson R.K."/>
        </authorList>
    </citation>
    <scope>NUCLEOTIDE SEQUENCE [LARGE SCALE GENOMIC DNA]</scope>
    <source>
        <strain evidence="10 11">DSM 13279</strain>
    </source>
</reference>
<feature type="transmembrane region" description="Helical" evidence="7">
    <location>
        <begin position="16"/>
        <end position="34"/>
    </location>
</feature>
<dbReference type="InterPro" id="IPR032807">
    <property type="entry name" value="GNVR"/>
</dbReference>
<name>B6GCF0_9ACTN</name>
<dbReference type="STRING" id="445975.COLSTE_01773"/>
<keyword evidence="3" id="KW-1003">Cell membrane</keyword>
<dbReference type="InterPro" id="IPR003856">
    <property type="entry name" value="LPS_length_determ_N"/>
</dbReference>
<dbReference type="PANTHER" id="PTHR32309">
    <property type="entry name" value="TYROSINE-PROTEIN KINASE"/>
    <property type="match status" value="1"/>
</dbReference>
<protein>
    <submittedName>
        <fullName evidence="10">Chain length determinant protein</fullName>
    </submittedName>
</protein>
<comment type="similarity">
    <text evidence="2">Belongs to the CpsC/CapA family.</text>
</comment>
<evidence type="ECO:0000313" key="11">
    <source>
        <dbReference type="Proteomes" id="UP000003560"/>
    </source>
</evidence>
<dbReference type="EMBL" id="ABXJ01000104">
    <property type="protein sequence ID" value="EEA90040.1"/>
    <property type="molecule type" value="Genomic_DNA"/>
</dbReference>
<dbReference type="InterPro" id="IPR050445">
    <property type="entry name" value="Bact_polysacc_biosynth/exp"/>
</dbReference>
<comment type="caution">
    <text evidence="10">The sequence shown here is derived from an EMBL/GenBank/DDBJ whole genome shotgun (WGS) entry which is preliminary data.</text>
</comment>
<dbReference type="Pfam" id="PF13807">
    <property type="entry name" value="GNVR"/>
    <property type="match status" value="1"/>
</dbReference>
<accession>B6GCF0</accession>
<gene>
    <name evidence="10" type="ORF">COLSTE_01773</name>
</gene>
<dbReference type="AlphaFoldDB" id="B6GCF0"/>
<evidence type="ECO:0000259" key="9">
    <source>
        <dbReference type="Pfam" id="PF13807"/>
    </source>
</evidence>
<evidence type="ECO:0000256" key="4">
    <source>
        <dbReference type="ARBA" id="ARBA00022692"/>
    </source>
</evidence>
<feature type="transmembrane region" description="Helical" evidence="7">
    <location>
        <begin position="165"/>
        <end position="185"/>
    </location>
</feature>
<evidence type="ECO:0000256" key="7">
    <source>
        <dbReference type="SAM" id="Phobius"/>
    </source>
</evidence>
<sequence>MTLLELINLMKKQLRLMIFLPVACAVVVGAYAFLGMPNTYLATTSLYVLTGQSDSSSNLSTDLSASQLVANDVTSLLKSSRVQKQVKEELGLKDLSDYDISVESTTTSRIIEVSVSGTDPEKAAAIANAMAENTAEVSSEVMGVDAVNIVDPAVAPTSPSGPSRMLYIAVAAMGGLFLAVAIVVVSDMMNTRIRSAEDVEELIDVPVIGRIPLVKSGN</sequence>
<feature type="domain" description="Polysaccharide chain length determinant N-terminal" evidence="8">
    <location>
        <begin position="2"/>
        <end position="90"/>
    </location>
</feature>
<dbReference type="PANTHER" id="PTHR32309:SF13">
    <property type="entry name" value="FERRIC ENTEROBACTIN TRANSPORT PROTEIN FEPE"/>
    <property type="match status" value="1"/>
</dbReference>
<dbReference type="OrthoDB" id="2360475at2"/>
<dbReference type="GO" id="GO:0005886">
    <property type="term" value="C:plasma membrane"/>
    <property type="evidence" value="ECO:0007669"/>
    <property type="project" value="UniProtKB-SubCell"/>
</dbReference>
<evidence type="ECO:0000256" key="6">
    <source>
        <dbReference type="ARBA" id="ARBA00023136"/>
    </source>
</evidence>
<dbReference type="eggNOG" id="COG3944">
    <property type="taxonomic scope" value="Bacteria"/>
</dbReference>
<keyword evidence="6 7" id="KW-0472">Membrane</keyword>
<keyword evidence="4 7" id="KW-0812">Transmembrane</keyword>